<dbReference type="FunFam" id="3.90.850.10:FF:000002">
    <property type="entry name" value="2-hydroxyhepta-2,4-diene-1,7-dioate isomerase"/>
    <property type="match status" value="1"/>
</dbReference>
<keyword evidence="5" id="KW-1185">Reference proteome</keyword>
<dbReference type="Gene3D" id="3.90.850.10">
    <property type="entry name" value="Fumarylacetoacetase-like, C-terminal domain"/>
    <property type="match status" value="1"/>
</dbReference>
<evidence type="ECO:0000313" key="4">
    <source>
        <dbReference type="EMBL" id="EIW87167.1"/>
    </source>
</evidence>
<sequence length="312" mass="34227">MSLSDVHDQYYLEARCANTHLKFYLWLNFGLALFDGQPVDEQLDVGIAAWRKQAIKAYEISGSPLDQTAQVTNNMLTVKELLVPIPREEIRTMRCLGLNYADHAAEANMDLPEVPTMFMKATTSVIGHGASICVPRIAQPVSEHLPDYEAEVAIIISKPAKDVTEADALTYVLGYAAANDVSFRKHQMMTSQACSKSFDNTTPLGSCIVSSRTISDPQNLPITFTQCLFNTFSEQIFTIAQTVSYLSQGTTLEAGSVILTGTPKGVGFTRSPPTFLKHGDESRVYIGNGIGTLVNPVIKEGIQENWELTTPQ</sequence>
<dbReference type="RefSeq" id="XP_007763746.1">
    <property type="nucleotide sequence ID" value="XM_007765556.1"/>
</dbReference>
<proteinExistence type="inferred from homology"/>
<dbReference type="PANTHER" id="PTHR11820">
    <property type="entry name" value="ACYLPYRUVASE"/>
    <property type="match status" value="1"/>
</dbReference>
<evidence type="ECO:0000259" key="3">
    <source>
        <dbReference type="Pfam" id="PF01557"/>
    </source>
</evidence>
<dbReference type="PANTHER" id="PTHR11820:SF7">
    <property type="entry name" value="ACYLPYRUVASE FAHD1, MITOCHONDRIAL"/>
    <property type="match status" value="1"/>
</dbReference>
<dbReference type="OrthoDB" id="411064at2759"/>
<name>A0A5M3N7M6_CONPW</name>
<reference evidence="5" key="1">
    <citation type="journal article" date="2012" name="Science">
        <title>The Paleozoic origin of enzymatic lignin decomposition reconstructed from 31 fungal genomes.</title>
        <authorList>
            <person name="Floudas D."/>
            <person name="Binder M."/>
            <person name="Riley R."/>
            <person name="Barry K."/>
            <person name="Blanchette R.A."/>
            <person name="Henrissat B."/>
            <person name="Martinez A.T."/>
            <person name="Otillar R."/>
            <person name="Spatafora J.W."/>
            <person name="Yadav J.S."/>
            <person name="Aerts A."/>
            <person name="Benoit I."/>
            <person name="Boyd A."/>
            <person name="Carlson A."/>
            <person name="Copeland A."/>
            <person name="Coutinho P.M."/>
            <person name="de Vries R.P."/>
            <person name="Ferreira P."/>
            <person name="Findley K."/>
            <person name="Foster B."/>
            <person name="Gaskell J."/>
            <person name="Glotzer D."/>
            <person name="Gorecki P."/>
            <person name="Heitman J."/>
            <person name="Hesse C."/>
            <person name="Hori C."/>
            <person name="Igarashi K."/>
            <person name="Jurgens J.A."/>
            <person name="Kallen N."/>
            <person name="Kersten P."/>
            <person name="Kohler A."/>
            <person name="Kuees U."/>
            <person name="Kumar T.K.A."/>
            <person name="Kuo A."/>
            <person name="LaButti K."/>
            <person name="Larrondo L.F."/>
            <person name="Lindquist E."/>
            <person name="Ling A."/>
            <person name="Lombard V."/>
            <person name="Lucas S."/>
            <person name="Lundell T."/>
            <person name="Martin R."/>
            <person name="McLaughlin D.J."/>
            <person name="Morgenstern I."/>
            <person name="Morin E."/>
            <person name="Murat C."/>
            <person name="Nagy L.G."/>
            <person name="Nolan M."/>
            <person name="Ohm R.A."/>
            <person name="Patyshakuliyeva A."/>
            <person name="Rokas A."/>
            <person name="Ruiz-Duenas F.J."/>
            <person name="Sabat G."/>
            <person name="Salamov A."/>
            <person name="Samejima M."/>
            <person name="Schmutz J."/>
            <person name="Slot J.C."/>
            <person name="St John F."/>
            <person name="Stenlid J."/>
            <person name="Sun H."/>
            <person name="Sun S."/>
            <person name="Syed K."/>
            <person name="Tsang A."/>
            <person name="Wiebenga A."/>
            <person name="Young D."/>
            <person name="Pisabarro A."/>
            <person name="Eastwood D.C."/>
            <person name="Martin F."/>
            <person name="Cullen D."/>
            <person name="Grigoriev I.V."/>
            <person name="Hibbett D.S."/>
        </authorList>
    </citation>
    <scope>NUCLEOTIDE SEQUENCE [LARGE SCALE GENOMIC DNA]</scope>
    <source>
        <strain evidence="5">RWD-64-598 SS2</strain>
    </source>
</reference>
<comment type="caution">
    <text evidence="4">The sequence shown here is derived from an EMBL/GenBank/DDBJ whole genome shotgun (WGS) entry which is preliminary data.</text>
</comment>
<keyword evidence="2" id="KW-0479">Metal-binding</keyword>
<dbReference type="Pfam" id="PF01557">
    <property type="entry name" value="FAA_hydrolase"/>
    <property type="match status" value="1"/>
</dbReference>
<dbReference type="SUPFAM" id="SSF56529">
    <property type="entry name" value="FAH"/>
    <property type="match status" value="1"/>
</dbReference>
<evidence type="ECO:0000256" key="2">
    <source>
        <dbReference type="ARBA" id="ARBA00022723"/>
    </source>
</evidence>
<dbReference type="OMA" id="AFGPWMT"/>
<dbReference type="GO" id="GO:0018773">
    <property type="term" value="F:acetylpyruvate hydrolase activity"/>
    <property type="evidence" value="ECO:0007669"/>
    <property type="project" value="TreeGrafter"/>
</dbReference>
<dbReference type="EMBL" id="JH711573">
    <property type="protein sequence ID" value="EIW87167.1"/>
    <property type="molecule type" value="Genomic_DNA"/>
</dbReference>
<organism evidence="4 5">
    <name type="scientific">Coniophora puteana (strain RWD-64-598)</name>
    <name type="common">Brown rot fungus</name>
    <dbReference type="NCBI Taxonomy" id="741705"/>
    <lineage>
        <taxon>Eukaryota</taxon>
        <taxon>Fungi</taxon>
        <taxon>Dikarya</taxon>
        <taxon>Basidiomycota</taxon>
        <taxon>Agaricomycotina</taxon>
        <taxon>Agaricomycetes</taxon>
        <taxon>Agaricomycetidae</taxon>
        <taxon>Boletales</taxon>
        <taxon>Coniophorineae</taxon>
        <taxon>Coniophoraceae</taxon>
        <taxon>Coniophora</taxon>
    </lineage>
</organism>
<feature type="domain" description="Fumarylacetoacetase-like C-terminal" evidence="3">
    <location>
        <begin position="94"/>
        <end position="297"/>
    </location>
</feature>
<evidence type="ECO:0000313" key="5">
    <source>
        <dbReference type="Proteomes" id="UP000053558"/>
    </source>
</evidence>
<accession>A0A5M3N7M6</accession>
<dbReference type="InterPro" id="IPR036663">
    <property type="entry name" value="Fumarylacetoacetase_C_sf"/>
</dbReference>
<dbReference type="GO" id="GO:0046872">
    <property type="term" value="F:metal ion binding"/>
    <property type="evidence" value="ECO:0007669"/>
    <property type="project" value="UniProtKB-KW"/>
</dbReference>
<dbReference type="InterPro" id="IPR011234">
    <property type="entry name" value="Fumarylacetoacetase-like_C"/>
</dbReference>
<dbReference type="AlphaFoldDB" id="A0A5M3N7M6"/>
<dbReference type="GO" id="GO:0050163">
    <property type="term" value="F:oxaloacetate tautomerase activity"/>
    <property type="evidence" value="ECO:0007669"/>
    <property type="project" value="UniProtKB-ARBA"/>
</dbReference>
<dbReference type="GO" id="GO:0006107">
    <property type="term" value="P:oxaloacetate metabolic process"/>
    <property type="evidence" value="ECO:0007669"/>
    <property type="project" value="UniProtKB-ARBA"/>
</dbReference>
<comment type="similarity">
    <text evidence="1">Belongs to the FAH family.</text>
</comment>
<dbReference type="GeneID" id="19200610"/>
<dbReference type="Proteomes" id="UP000053558">
    <property type="component" value="Unassembled WGS sequence"/>
</dbReference>
<protein>
    <recommendedName>
        <fullName evidence="3">Fumarylacetoacetase-like C-terminal domain-containing protein</fullName>
    </recommendedName>
</protein>
<evidence type="ECO:0000256" key="1">
    <source>
        <dbReference type="ARBA" id="ARBA00010211"/>
    </source>
</evidence>
<gene>
    <name evidence="4" type="ORF">CONPUDRAFT_134454</name>
</gene>
<dbReference type="KEGG" id="cput:CONPUDRAFT_134454"/>